<feature type="region of interest" description="Disordered" evidence="12">
    <location>
        <begin position="31"/>
        <end position="68"/>
    </location>
</feature>
<comment type="similarity">
    <text evidence="2 11">Belongs to the acyl-ACP thioesterase family.</text>
</comment>
<proteinExistence type="inferred from homology"/>
<evidence type="ECO:0000313" key="15">
    <source>
        <dbReference type="EMBL" id="CAK9270013.1"/>
    </source>
</evidence>
<evidence type="ECO:0000256" key="2">
    <source>
        <dbReference type="ARBA" id="ARBA00006500"/>
    </source>
</evidence>
<keyword evidence="7 11" id="KW-0276">Fatty acid metabolism</keyword>
<gene>
    <name evidence="15" type="ORF">CSSPJE1EN1_LOCUS15491</name>
</gene>
<keyword evidence="16" id="KW-1185">Reference proteome</keyword>
<sequence length="402" mass="44768">MATPAKIKLLFPLKVEANVSGIGKKVNGTKVNGTKVEMGGKKNKSSLEEEEETATTATAAGGQPKSSFSSTMPAGLKAYAQSPALQAVLAALANVVLAAEKQRKLEEIAGKTEVPVDALRQGRLVEGKLVYRQTFVIRSYEVGADKTASVETLMNHFQETALNHVWMVGLAGDGFGATHAMIRHNLIWVVSRMQVQVEQYPAWGDVVEMDTWVTGSGKNGMRRDWLARDYKTGQVLARATSTWVMMNQKTRRLSKMPNEVREEISPHFLERSAIKENNIVTQKIKKLDDSAQLVRSGLTPKRSDLDMNQHVNNVKYIGWMMESIPSAIQEGHELETLILEYRRECSQSDVVQSMTTLQEISNASRIGPLQFTHLLRLQVDGAEIVRGSTHWRLKKPFHHNAH</sequence>
<keyword evidence="10 11" id="KW-0275">Fatty acid biosynthesis</keyword>
<evidence type="ECO:0000256" key="5">
    <source>
        <dbReference type="ARBA" id="ARBA00022640"/>
    </source>
</evidence>
<keyword evidence="3 11" id="KW-0444">Lipid biosynthesis</keyword>
<keyword evidence="8" id="KW-0809">Transit peptide</keyword>
<reference evidence="15" key="1">
    <citation type="submission" date="2024-02" db="EMBL/GenBank/DDBJ databases">
        <authorList>
            <consortium name="ELIXIR-Norway"/>
            <consortium name="Elixir Norway"/>
        </authorList>
    </citation>
    <scope>NUCLEOTIDE SEQUENCE</scope>
</reference>
<feature type="domain" description="Acyl-ACP thioesterase N-terminal hotdog" evidence="13">
    <location>
        <begin position="129"/>
        <end position="264"/>
    </location>
</feature>
<feature type="domain" description="Acyl-ACP thioesterase-like C-terminal" evidence="14">
    <location>
        <begin position="292"/>
        <end position="392"/>
    </location>
</feature>
<accession>A0ABP0WWK9</accession>
<comment type="function">
    <text evidence="11">Plays an essential role in chain termination during de novo fatty acid synthesis.</text>
</comment>
<evidence type="ECO:0000256" key="11">
    <source>
        <dbReference type="RuleBase" id="RU363096"/>
    </source>
</evidence>
<evidence type="ECO:0000256" key="10">
    <source>
        <dbReference type="ARBA" id="ARBA00023160"/>
    </source>
</evidence>
<keyword evidence="5 11" id="KW-0934">Plastid</keyword>
<dbReference type="EC" id="3.1.2.-" evidence="11"/>
<dbReference type="InterPro" id="IPR029069">
    <property type="entry name" value="HotDog_dom_sf"/>
</dbReference>
<evidence type="ECO:0000256" key="12">
    <source>
        <dbReference type="SAM" id="MobiDB-lite"/>
    </source>
</evidence>
<evidence type="ECO:0000313" key="16">
    <source>
        <dbReference type="Proteomes" id="UP001497444"/>
    </source>
</evidence>
<organism evidence="15 16">
    <name type="scientific">Sphagnum jensenii</name>
    <dbReference type="NCBI Taxonomy" id="128206"/>
    <lineage>
        <taxon>Eukaryota</taxon>
        <taxon>Viridiplantae</taxon>
        <taxon>Streptophyta</taxon>
        <taxon>Embryophyta</taxon>
        <taxon>Bryophyta</taxon>
        <taxon>Sphagnophytina</taxon>
        <taxon>Sphagnopsida</taxon>
        <taxon>Sphagnales</taxon>
        <taxon>Sphagnaceae</taxon>
        <taxon>Sphagnum</taxon>
    </lineage>
</organism>
<comment type="subcellular location">
    <subcellularLocation>
        <location evidence="1 11">Plastid</location>
        <location evidence="1 11">Chloroplast</location>
    </subcellularLocation>
</comment>
<dbReference type="Gene3D" id="3.10.129.10">
    <property type="entry name" value="Hotdog Thioesterase"/>
    <property type="match status" value="1"/>
</dbReference>
<evidence type="ECO:0000256" key="4">
    <source>
        <dbReference type="ARBA" id="ARBA00022528"/>
    </source>
</evidence>
<evidence type="ECO:0000256" key="1">
    <source>
        <dbReference type="ARBA" id="ARBA00004229"/>
    </source>
</evidence>
<evidence type="ECO:0000256" key="3">
    <source>
        <dbReference type="ARBA" id="ARBA00022516"/>
    </source>
</evidence>
<evidence type="ECO:0000256" key="6">
    <source>
        <dbReference type="ARBA" id="ARBA00022801"/>
    </source>
</evidence>
<dbReference type="SUPFAM" id="SSF54637">
    <property type="entry name" value="Thioesterase/thiol ester dehydrase-isomerase"/>
    <property type="match status" value="2"/>
</dbReference>
<dbReference type="PANTHER" id="PTHR31727:SF5">
    <property type="entry name" value="ACYL-[ACYL-CARRIER-PROTEIN] HYDROLASE"/>
    <property type="match status" value="1"/>
</dbReference>
<dbReference type="InterPro" id="IPR045023">
    <property type="entry name" value="FATA/B"/>
</dbReference>
<evidence type="ECO:0000256" key="8">
    <source>
        <dbReference type="ARBA" id="ARBA00022946"/>
    </source>
</evidence>
<name>A0ABP0WWK9_9BRYO</name>
<dbReference type="Pfam" id="PF01643">
    <property type="entry name" value="Acyl-ACP_TE"/>
    <property type="match status" value="1"/>
</dbReference>
<evidence type="ECO:0000259" key="14">
    <source>
        <dbReference type="Pfam" id="PF20791"/>
    </source>
</evidence>
<keyword evidence="6 11" id="KW-0378">Hydrolase</keyword>
<keyword evidence="9 11" id="KW-0443">Lipid metabolism</keyword>
<evidence type="ECO:0000256" key="9">
    <source>
        <dbReference type="ARBA" id="ARBA00023098"/>
    </source>
</evidence>
<dbReference type="InterPro" id="IPR049427">
    <property type="entry name" value="Acyl-ACP_TE_C"/>
</dbReference>
<evidence type="ECO:0000256" key="7">
    <source>
        <dbReference type="ARBA" id="ARBA00022832"/>
    </source>
</evidence>
<protein>
    <recommendedName>
        <fullName evidence="11">Acyl-[acyl-carrier-protein] hydrolase</fullName>
        <ecNumber evidence="11">3.1.2.-</ecNumber>
    </recommendedName>
</protein>
<dbReference type="Proteomes" id="UP001497444">
    <property type="component" value="Chromosome 3"/>
</dbReference>
<dbReference type="CDD" id="cd00586">
    <property type="entry name" value="4HBT"/>
    <property type="match status" value="1"/>
</dbReference>
<dbReference type="EMBL" id="OZ020098">
    <property type="protein sequence ID" value="CAK9270013.1"/>
    <property type="molecule type" value="Genomic_DNA"/>
</dbReference>
<dbReference type="InterPro" id="IPR002864">
    <property type="entry name" value="Acyl-ACP_thioesterase_NHD"/>
</dbReference>
<evidence type="ECO:0000259" key="13">
    <source>
        <dbReference type="Pfam" id="PF01643"/>
    </source>
</evidence>
<dbReference type="Pfam" id="PF20791">
    <property type="entry name" value="Acyl-ACP_TE_C"/>
    <property type="match status" value="1"/>
</dbReference>
<keyword evidence="4 11" id="KW-0150">Chloroplast</keyword>
<dbReference type="PANTHER" id="PTHR31727">
    <property type="entry name" value="OLEOYL-ACYL CARRIER PROTEIN THIOESTERASE 1, CHLOROPLASTIC"/>
    <property type="match status" value="1"/>
</dbReference>